<name>A0A8C4Z476_GADMO</name>
<gene>
    <name evidence="1" type="primary">LOC115531265</name>
</gene>
<accession>A0A8C4Z476</accession>
<dbReference type="GO" id="GO:0005125">
    <property type="term" value="F:cytokine activity"/>
    <property type="evidence" value="ECO:0007669"/>
    <property type="project" value="InterPro"/>
</dbReference>
<dbReference type="SUPFAM" id="SSF47266">
    <property type="entry name" value="4-helical cytokines"/>
    <property type="match status" value="1"/>
</dbReference>
<dbReference type="GeneID" id="115531265"/>
<proteinExistence type="predicted"/>
<dbReference type="KEGG" id="gmh:115531265"/>
<dbReference type="InterPro" id="IPR009079">
    <property type="entry name" value="4_helix_cytokine-like_core"/>
</dbReference>
<dbReference type="AlphaFoldDB" id="A0A8C4Z476"/>
<protein>
    <submittedName>
        <fullName evidence="1">Uncharacterized LOC115531265</fullName>
    </submittedName>
</protein>
<dbReference type="GeneTree" id="ENSGT00390000017328"/>
<dbReference type="PANTHER" id="PTHR10511:SF2">
    <property type="entry name" value="GRANULOCYTE COLONY-STIMULATING FACTOR"/>
    <property type="match status" value="1"/>
</dbReference>
<keyword evidence="2" id="KW-1185">Reference proteome</keyword>
<evidence type="ECO:0000313" key="1">
    <source>
        <dbReference type="Ensembl" id="ENSGMOP00000006915.2"/>
    </source>
</evidence>
<dbReference type="Ensembl" id="ENSGMOT00000007114.2">
    <property type="protein sequence ID" value="ENSGMOP00000006915.2"/>
    <property type="gene ID" value="ENSGMOG00000006509.2"/>
</dbReference>
<dbReference type="OMA" id="DTHKSCI"/>
<dbReference type="PANTHER" id="PTHR10511">
    <property type="entry name" value="GRANULOCYTE COLONY-STIMULATING FACTOR"/>
    <property type="match status" value="1"/>
</dbReference>
<dbReference type="InterPro" id="IPR040117">
    <property type="entry name" value="GCSF/MGF"/>
</dbReference>
<evidence type="ECO:0000313" key="2">
    <source>
        <dbReference type="Proteomes" id="UP000694546"/>
    </source>
</evidence>
<dbReference type="Proteomes" id="UP000694546">
    <property type="component" value="Chromosome 18"/>
</dbReference>
<dbReference type="RefSeq" id="XP_030196274.1">
    <property type="nucleotide sequence ID" value="XM_030340414.1"/>
</dbReference>
<organism evidence="1 2">
    <name type="scientific">Gadus morhua</name>
    <name type="common">Atlantic cod</name>
    <dbReference type="NCBI Taxonomy" id="8049"/>
    <lineage>
        <taxon>Eukaryota</taxon>
        <taxon>Metazoa</taxon>
        <taxon>Chordata</taxon>
        <taxon>Craniata</taxon>
        <taxon>Vertebrata</taxon>
        <taxon>Euteleostomi</taxon>
        <taxon>Actinopterygii</taxon>
        <taxon>Neopterygii</taxon>
        <taxon>Teleostei</taxon>
        <taxon>Neoteleostei</taxon>
        <taxon>Acanthomorphata</taxon>
        <taxon>Zeiogadaria</taxon>
        <taxon>Gadariae</taxon>
        <taxon>Gadiformes</taxon>
        <taxon>Gadoidei</taxon>
        <taxon>Gadidae</taxon>
        <taxon>Gadus</taxon>
    </lineage>
</organism>
<dbReference type="OrthoDB" id="8841348at2759"/>
<dbReference type="GO" id="GO:0045639">
    <property type="term" value="P:positive regulation of myeloid cell differentiation"/>
    <property type="evidence" value="ECO:0007669"/>
    <property type="project" value="InterPro"/>
</dbReference>
<reference evidence="1" key="2">
    <citation type="submission" date="2025-09" db="UniProtKB">
        <authorList>
            <consortium name="Ensembl"/>
        </authorList>
    </citation>
    <scope>IDENTIFICATION</scope>
</reference>
<dbReference type="Gene3D" id="1.20.1250.10">
    <property type="match status" value="1"/>
</dbReference>
<reference evidence="1" key="1">
    <citation type="submission" date="2025-08" db="UniProtKB">
        <authorList>
            <consortium name="Ensembl"/>
        </authorList>
    </citation>
    <scope>IDENTIFICATION</scope>
</reference>
<sequence length="245" mass="27277">MVYIISSTNHGYLLLAINFGTQEELPKMNILIVFALPLYMASLVRSAPLPGLSGDNFRSLVDTDFYNNVDISLSILRKIVHAIPETHNACLTSKAFELNSTKGEFTLVAERIGIPVSPALHLLSENSTMETSLVLMSEGLLLHQSLLSNISTHLGPQDTVTELLTDIRDLLFHIRKLLKDIKVDSAEQPTARWPDLNLSDDFDVQVTTHLTLQQLQGFGQDMERILRLVAQANEDVTQPTDSEQL</sequence>